<evidence type="ECO:0000313" key="1">
    <source>
        <dbReference type="EMBL" id="MDH4572429.1"/>
    </source>
</evidence>
<dbReference type="Proteomes" id="UP001162135">
    <property type="component" value="Unassembled WGS sequence"/>
</dbReference>
<keyword evidence="2" id="KW-1185">Reference proteome</keyword>
<reference evidence="1" key="1">
    <citation type="journal article" date="2015" name="Antonie Van Leeuwenhoek">
        <title>Comparative 16S rRNA signatures and multilocus sequence analysis for the genus Salinicola and description of Salinicola acroporae sp. nov., isolated from coral Acropora digitifera.</title>
        <authorList>
            <person name="Lepcha R.T."/>
            <person name="Poddar A."/>
            <person name="Schumann P."/>
            <person name="Das S.K."/>
        </authorList>
    </citation>
    <scope>NUCLEOTIDE SEQUENCE</scope>
    <source>
        <strain evidence="1">S4-41</strain>
    </source>
</reference>
<accession>A0ABT6I4U1</accession>
<evidence type="ECO:0000313" key="2">
    <source>
        <dbReference type="Proteomes" id="UP001162135"/>
    </source>
</evidence>
<sequence>MGDETQAETRTHSELCLRAERWLRNSIGCGVTFDDRFQAATHNGEQPDAIGWRDGLSFLVEVKVSRADFLADKKKQFRSDSSLGMGDWRFYMCPPGMIVPSELPEGWGLLYCHARRVEKVHGVPNNTQYWMGKPFNGNKLPEMQLMYSALRRLKLRGRFHEIYYPLHVTVTEKLDTTEGADG</sequence>
<dbReference type="RefSeq" id="WP_110716758.1">
    <property type="nucleotide sequence ID" value="NZ_PGFS01000001.1"/>
</dbReference>
<evidence type="ECO:0008006" key="3">
    <source>
        <dbReference type="Google" id="ProtNLM"/>
    </source>
</evidence>
<dbReference type="EMBL" id="PGFS01000001">
    <property type="protein sequence ID" value="MDH4572429.1"/>
    <property type="molecule type" value="Genomic_DNA"/>
</dbReference>
<organism evidence="1 2">
    <name type="scientific">Salinicola acroporae</name>
    <dbReference type="NCBI Taxonomy" id="1541440"/>
    <lineage>
        <taxon>Bacteria</taxon>
        <taxon>Pseudomonadati</taxon>
        <taxon>Pseudomonadota</taxon>
        <taxon>Gammaproteobacteria</taxon>
        <taxon>Oceanospirillales</taxon>
        <taxon>Halomonadaceae</taxon>
        <taxon>Salinicola</taxon>
    </lineage>
</organism>
<protein>
    <recommendedName>
        <fullName evidence="3">Holliday junction resolvase</fullName>
    </recommendedName>
</protein>
<comment type="caution">
    <text evidence="1">The sequence shown here is derived from an EMBL/GenBank/DDBJ whole genome shotgun (WGS) entry which is preliminary data.</text>
</comment>
<name>A0ABT6I4U1_9GAMM</name>
<reference evidence="1" key="2">
    <citation type="submission" date="2017-11" db="EMBL/GenBank/DDBJ databases">
        <authorList>
            <person name="Das S.K."/>
        </authorList>
    </citation>
    <scope>NUCLEOTIDE SEQUENCE</scope>
    <source>
        <strain evidence="1">S4-41</strain>
    </source>
</reference>
<gene>
    <name evidence="1" type="ORF">CUR86_08140</name>
</gene>
<proteinExistence type="predicted"/>